<dbReference type="GO" id="GO:0015421">
    <property type="term" value="F:ABC-type oligopeptide transporter activity"/>
    <property type="evidence" value="ECO:0007669"/>
    <property type="project" value="TreeGrafter"/>
</dbReference>
<evidence type="ECO:0000256" key="6">
    <source>
        <dbReference type="ARBA" id="ARBA00023136"/>
    </source>
</evidence>
<evidence type="ECO:0000256" key="8">
    <source>
        <dbReference type="SAM" id="MobiDB-lite"/>
    </source>
</evidence>
<feature type="domain" description="ABC transporter" evidence="10">
    <location>
        <begin position="376"/>
        <end position="612"/>
    </location>
</feature>
<dbReference type="PANTHER" id="PTHR43394:SF1">
    <property type="entry name" value="ATP-BINDING CASSETTE SUB-FAMILY B MEMBER 10, MITOCHONDRIAL"/>
    <property type="match status" value="1"/>
</dbReference>
<dbReference type="NCBIfam" id="TIGR02204">
    <property type="entry name" value="MsbA_rel"/>
    <property type="match status" value="1"/>
</dbReference>
<name>V4PVH3_9CAUL</name>
<keyword evidence="13" id="KW-1185">Reference proteome</keyword>
<evidence type="ECO:0000256" key="7">
    <source>
        <dbReference type="ARBA" id="ARBA00024725"/>
    </source>
</evidence>
<evidence type="ECO:0000259" key="10">
    <source>
        <dbReference type="PROSITE" id="PS50893"/>
    </source>
</evidence>
<dbReference type="AlphaFoldDB" id="V4PVH3"/>
<evidence type="ECO:0000313" key="12">
    <source>
        <dbReference type="EMBL" id="ESQ91424.1"/>
    </source>
</evidence>
<dbReference type="SMART" id="SM00382">
    <property type="entry name" value="AAA"/>
    <property type="match status" value="1"/>
</dbReference>
<dbReference type="PATRIC" id="fig|1121022.4.peg.2110"/>
<evidence type="ECO:0000313" key="13">
    <source>
        <dbReference type="Proteomes" id="UP000017837"/>
    </source>
</evidence>
<reference evidence="12 13" key="1">
    <citation type="journal article" date="2014" name="Nature">
        <title>Sequential evolution of bacterial morphology by co-option of a developmental regulator.</title>
        <authorList>
            <person name="Jiang C."/>
            <person name="Brown P.J."/>
            <person name="Ducret A."/>
            <person name="Brun Y.V."/>
        </authorList>
    </citation>
    <scope>NUCLEOTIDE SEQUENCE [LARGE SCALE GENOMIC DNA]</scope>
    <source>
        <strain evidence="12 13">DSM 16100</strain>
    </source>
</reference>
<dbReference type="Pfam" id="PF00005">
    <property type="entry name" value="ABC_tran"/>
    <property type="match status" value="1"/>
</dbReference>
<evidence type="ECO:0000256" key="1">
    <source>
        <dbReference type="ARBA" id="ARBA00004651"/>
    </source>
</evidence>
<feature type="transmembrane region" description="Helical" evidence="9">
    <location>
        <begin position="176"/>
        <end position="194"/>
    </location>
</feature>
<dbReference type="GO" id="GO:0016887">
    <property type="term" value="F:ATP hydrolysis activity"/>
    <property type="evidence" value="ECO:0007669"/>
    <property type="project" value="InterPro"/>
</dbReference>
<dbReference type="InterPro" id="IPR003439">
    <property type="entry name" value="ABC_transporter-like_ATP-bd"/>
</dbReference>
<dbReference type="InterPro" id="IPR017871">
    <property type="entry name" value="ABC_transporter-like_CS"/>
</dbReference>
<dbReference type="PROSITE" id="PS50929">
    <property type="entry name" value="ABC_TM1F"/>
    <property type="match status" value="1"/>
</dbReference>
<dbReference type="InterPro" id="IPR011918">
    <property type="entry name" value="ABC_MsbA_ATP-bd"/>
</dbReference>
<keyword evidence="2 9" id="KW-0812">Transmembrane</keyword>
<dbReference type="GO" id="GO:0005524">
    <property type="term" value="F:ATP binding"/>
    <property type="evidence" value="ECO:0007669"/>
    <property type="project" value="UniProtKB-KW"/>
</dbReference>
<comment type="subcellular location">
    <subcellularLocation>
        <location evidence="1">Cell membrane</location>
        <topology evidence="1">Multi-pass membrane protein</topology>
    </subcellularLocation>
</comment>
<dbReference type="EMBL" id="AWGB01000017">
    <property type="protein sequence ID" value="ESQ91424.1"/>
    <property type="molecule type" value="Genomic_DNA"/>
</dbReference>
<dbReference type="OrthoDB" id="9808328at2"/>
<dbReference type="SUPFAM" id="SSF90123">
    <property type="entry name" value="ABC transporter transmembrane region"/>
    <property type="match status" value="1"/>
</dbReference>
<protein>
    <recommendedName>
        <fullName evidence="14">ABC transporter</fullName>
    </recommendedName>
</protein>
<accession>V4PVH3</accession>
<comment type="caution">
    <text evidence="12">The sequence shown here is derived from an EMBL/GenBank/DDBJ whole genome shotgun (WGS) entry which is preliminary data.</text>
</comment>
<dbReference type="SUPFAM" id="SSF52540">
    <property type="entry name" value="P-loop containing nucleoside triphosphate hydrolases"/>
    <property type="match status" value="1"/>
</dbReference>
<evidence type="ECO:0000256" key="3">
    <source>
        <dbReference type="ARBA" id="ARBA00022741"/>
    </source>
</evidence>
<dbReference type="InterPro" id="IPR036640">
    <property type="entry name" value="ABC1_TM_sf"/>
</dbReference>
<dbReference type="STRING" id="1121022.GCA_000376105_01172"/>
<proteinExistence type="predicted"/>
<dbReference type="PROSITE" id="PS50893">
    <property type="entry name" value="ABC_TRANSPORTER_2"/>
    <property type="match status" value="1"/>
</dbReference>
<feature type="transmembrane region" description="Helical" evidence="9">
    <location>
        <begin position="280"/>
        <end position="302"/>
    </location>
</feature>
<feature type="transmembrane region" description="Helical" evidence="9">
    <location>
        <begin position="59"/>
        <end position="78"/>
    </location>
</feature>
<dbReference type="FunFam" id="3.40.50.300:FF:000218">
    <property type="entry name" value="Multidrug ABC transporter ATP-binding protein"/>
    <property type="match status" value="1"/>
</dbReference>
<evidence type="ECO:0000256" key="5">
    <source>
        <dbReference type="ARBA" id="ARBA00022989"/>
    </source>
</evidence>
<feature type="region of interest" description="Disordered" evidence="8">
    <location>
        <begin position="1"/>
        <end position="20"/>
    </location>
</feature>
<dbReference type="Gene3D" id="3.40.50.300">
    <property type="entry name" value="P-loop containing nucleotide triphosphate hydrolases"/>
    <property type="match status" value="1"/>
</dbReference>
<dbReference type="Pfam" id="PF00664">
    <property type="entry name" value="ABC_membrane"/>
    <property type="match status" value="1"/>
</dbReference>
<dbReference type="PANTHER" id="PTHR43394">
    <property type="entry name" value="ATP-DEPENDENT PERMEASE MDL1, MITOCHONDRIAL"/>
    <property type="match status" value="1"/>
</dbReference>
<dbReference type="Proteomes" id="UP000017837">
    <property type="component" value="Unassembled WGS sequence"/>
</dbReference>
<dbReference type="InterPro" id="IPR027417">
    <property type="entry name" value="P-loop_NTPase"/>
</dbReference>
<sequence>MADSSPQTPTDAAPTDRPSSGAELVASIHQNAGNRGKTRNLRPLVRLVPYLLKQKGTGAAMIAFLLLSAAATPAMTFVAKQLIDQGFGSRNIAVLNGWFMVLGGVALVLALATALRYYFITRMGERVVADLREDVFAHILKLDPAYFLKIRTGEVISRLTADIQIIETLVSSSISIALRNLLTFVAGLIIMSFVSPKLTLLVFCVFPFVLVPLITFGRQVGRATRDTQDAFARAVGFASESLDALETVQAFVRESFTQKRFDEGVEQTYRTSVGRMATRATMTAMVITLVFGGIAFVLWLGAQDVLHGRMSNGTLVQFVMLAILTGGSVANLNETWGDVQKAAGAMMRIDELLLSEPGITTPAHPLTLPVPARGEIRFQDISFAYPSRPDQLVLDGFSLLVKPGETVALVGPSGAGKSTVFKLLLRYYDYSSGIIELDDVDIRKADPKAVRERLSLVAQDAALFSGSAEDNIRFGRADATDTEIRVAADKAQARAFIEALPEGFKQPLGERAKSLSGGQKQRLSIARALVRQAPVLLLDEATSALDAENERLVQIALNEAMSERTTLVIAHRLATVLKADRIVVMEAGRVVDIGTHDELVSRGGLYARLAHLQFNS</sequence>
<gene>
    <name evidence="12" type="ORF">ABENE_10450</name>
</gene>
<dbReference type="InterPro" id="IPR039421">
    <property type="entry name" value="Type_1_exporter"/>
</dbReference>
<feature type="transmembrane region" description="Helical" evidence="9">
    <location>
        <begin position="200"/>
        <end position="217"/>
    </location>
</feature>
<dbReference type="GO" id="GO:0090374">
    <property type="term" value="P:oligopeptide export from mitochondrion"/>
    <property type="evidence" value="ECO:0007669"/>
    <property type="project" value="TreeGrafter"/>
</dbReference>
<evidence type="ECO:0000256" key="9">
    <source>
        <dbReference type="SAM" id="Phobius"/>
    </source>
</evidence>
<keyword evidence="6 9" id="KW-0472">Membrane</keyword>
<dbReference type="RefSeq" id="WP_018080838.1">
    <property type="nucleotide sequence ID" value="NZ_AQWM01000003.1"/>
</dbReference>
<dbReference type="InterPro" id="IPR003593">
    <property type="entry name" value="AAA+_ATPase"/>
</dbReference>
<keyword evidence="4" id="KW-0067">ATP-binding</keyword>
<evidence type="ECO:0000256" key="4">
    <source>
        <dbReference type="ARBA" id="ARBA00022840"/>
    </source>
</evidence>
<dbReference type="CDD" id="cd18575">
    <property type="entry name" value="ABC_6TM_bac_exporter_ABCB8_10_like"/>
    <property type="match status" value="1"/>
</dbReference>
<keyword evidence="3" id="KW-0547">Nucleotide-binding</keyword>
<feature type="domain" description="ABC transmembrane type-1" evidence="11">
    <location>
        <begin position="59"/>
        <end position="341"/>
    </location>
</feature>
<comment type="function">
    <text evidence="7">Part of an ABC transporter complex. Transmembrane domains (TMD) form a pore in the inner membrane and the ATP-binding domain (NBD) is responsible for energy generation.</text>
</comment>
<evidence type="ECO:0000259" key="11">
    <source>
        <dbReference type="PROSITE" id="PS50929"/>
    </source>
</evidence>
<organism evidence="12 13">
    <name type="scientific">Asticcacaulis benevestitus DSM 16100 = ATCC BAA-896</name>
    <dbReference type="NCBI Taxonomy" id="1121022"/>
    <lineage>
        <taxon>Bacteria</taxon>
        <taxon>Pseudomonadati</taxon>
        <taxon>Pseudomonadota</taxon>
        <taxon>Alphaproteobacteria</taxon>
        <taxon>Caulobacterales</taxon>
        <taxon>Caulobacteraceae</taxon>
        <taxon>Asticcacaulis</taxon>
    </lineage>
</organism>
<evidence type="ECO:0000256" key="2">
    <source>
        <dbReference type="ARBA" id="ARBA00022692"/>
    </source>
</evidence>
<dbReference type="PROSITE" id="PS00211">
    <property type="entry name" value="ABC_TRANSPORTER_1"/>
    <property type="match status" value="1"/>
</dbReference>
<dbReference type="GO" id="GO:0005886">
    <property type="term" value="C:plasma membrane"/>
    <property type="evidence" value="ECO:0007669"/>
    <property type="project" value="UniProtKB-SubCell"/>
</dbReference>
<evidence type="ECO:0008006" key="14">
    <source>
        <dbReference type="Google" id="ProtNLM"/>
    </source>
</evidence>
<dbReference type="Gene3D" id="1.20.1560.10">
    <property type="entry name" value="ABC transporter type 1, transmembrane domain"/>
    <property type="match status" value="1"/>
</dbReference>
<dbReference type="InterPro" id="IPR011527">
    <property type="entry name" value="ABC1_TM_dom"/>
</dbReference>
<keyword evidence="5 9" id="KW-1133">Transmembrane helix</keyword>
<feature type="compositionally biased region" description="Polar residues" evidence="8">
    <location>
        <begin position="1"/>
        <end position="10"/>
    </location>
</feature>
<feature type="transmembrane region" description="Helical" evidence="9">
    <location>
        <begin position="98"/>
        <end position="119"/>
    </location>
</feature>
<dbReference type="eggNOG" id="COG1132">
    <property type="taxonomic scope" value="Bacteria"/>
</dbReference>